<protein>
    <submittedName>
        <fullName evidence="1">Uncharacterized protein</fullName>
    </submittedName>
</protein>
<evidence type="ECO:0000313" key="1">
    <source>
        <dbReference type="EMBL" id="OCT60850.1"/>
    </source>
</evidence>
<name>A0A974BU64_XENLA</name>
<proteinExistence type="predicted"/>
<gene>
    <name evidence="1" type="ORF">XELAEV_18046873mg</name>
</gene>
<sequence>MTSLARDTRRHLRIHYIGSSGVSSSSAALSEIVFLCDCLGRCAVYSCRSSADLFCALGLRMYFWRRNAFLRSQDFEGPDLEIGNGHGHHEGLLTPGPTGTCPGIPIQSVNYGQTAESASLSLCLSQHTSPLPHPMELMQHLE</sequence>
<dbReference type="AlphaFoldDB" id="A0A974BU64"/>
<organism evidence="1 2">
    <name type="scientific">Xenopus laevis</name>
    <name type="common">African clawed frog</name>
    <dbReference type="NCBI Taxonomy" id="8355"/>
    <lineage>
        <taxon>Eukaryota</taxon>
        <taxon>Metazoa</taxon>
        <taxon>Chordata</taxon>
        <taxon>Craniata</taxon>
        <taxon>Vertebrata</taxon>
        <taxon>Euteleostomi</taxon>
        <taxon>Amphibia</taxon>
        <taxon>Batrachia</taxon>
        <taxon>Anura</taxon>
        <taxon>Pipoidea</taxon>
        <taxon>Pipidae</taxon>
        <taxon>Xenopodinae</taxon>
        <taxon>Xenopus</taxon>
        <taxon>Xenopus</taxon>
    </lineage>
</organism>
<reference evidence="2" key="1">
    <citation type="journal article" date="2016" name="Nature">
        <title>Genome evolution in the allotetraploid frog Xenopus laevis.</title>
        <authorList>
            <person name="Session A.M."/>
            <person name="Uno Y."/>
            <person name="Kwon T."/>
            <person name="Chapman J.A."/>
            <person name="Toyoda A."/>
            <person name="Takahashi S."/>
            <person name="Fukui A."/>
            <person name="Hikosaka A."/>
            <person name="Suzuki A."/>
            <person name="Kondo M."/>
            <person name="van Heeringen S.J."/>
            <person name="Quigley I."/>
            <person name="Heinz S."/>
            <person name="Ogino H."/>
            <person name="Ochi H."/>
            <person name="Hellsten U."/>
            <person name="Lyons J.B."/>
            <person name="Simakov O."/>
            <person name="Putnam N."/>
            <person name="Stites J."/>
            <person name="Kuroki Y."/>
            <person name="Tanaka T."/>
            <person name="Michiue T."/>
            <person name="Watanabe M."/>
            <person name="Bogdanovic O."/>
            <person name="Lister R."/>
            <person name="Georgiou G."/>
            <person name="Paranjpe S.S."/>
            <person name="van Kruijsbergen I."/>
            <person name="Shu S."/>
            <person name="Carlson J."/>
            <person name="Kinoshita T."/>
            <person name="Ohta Y."/>
            <person name="Mawaribuchi S."/>
            <person name="Jenkins J."/>
            <person name="Grimwood J."/>
            <person name="Schmutz J."/>
            <person name="Mitros T."/>
            <person name="Mozaffari S.V."/>
            <person name="Suzuki Y."/>
            <person name="Haramoto Y."/>
            <person name="Yamamoto T.S."/>
            <person name="Takagi C."/>
            <person name="Heald R."/>
            <person name="Miller K."/>
            <person name="Haudenschild C."/>
            <person name="Kitzman J."/>
            <person name="Nakayama T."/>
            <person name="Izutsu Y."/>
            <person name="Robert J."/>
            <person name="Fortriede J."/>
            <person name="Burns K."/>
            <person name="Lotay V."/>
            <person name="Karimi K."/>
            <person name="Yasuoka Y."/>
            <person name="Dichmann D.S."/>
            <person name="Flajnik M.F."/>
            <person name="Houston D.W."/>
            <person name="Shendure J."/>
            <person name="DuPasquier L."/>
            <person name="Vize P.D."/>
            <person name="Zorn A.M."/>
            <person name="Ito M."/>
            <person name="Marcotte E.M."/>
            <person name="Wallingford J.B."/>
            <person name="Ito Y."/>
            <person name="Asashima M."/>
            <person name="Ueno N."/>
            <person name="Matsuda Y."/>
            <person name="Veenstra G.J."/>
            <person name="Fujiyama A."/>
            <person name="Harland R.M."/>
            <person name="Taira M."/>
            <person name="Rokhsar D.S."/>
        </authorList>
    </citation>
    <scope>NUCLEOTIDE SEQUENCE [LARGE SCALE GENOMIC DNA]</scope>
    <source>
        <strain evidence="2">J</strain>
    </source>
</reference>
<dbReference type="Proteomes" id="UP000694892">
    <property type="component" value="Chromosome 9_10S"/>
</dbReference>
<dbReference type="EMBL" id="CM004483">
    <property type="protein sequence ID" value="OCT60850.1"/>
    <property type="molecule type" value="Genomic_DNA"/>
</dbReference>
<evidence type="ECO:0000313" key="2">
    <source>
        <dbReference type="Proteomes" id="UP000694892"/>
    </source>
</evidence>
<accession>A0A974BU64</accession>